<feature type="compositionally biased region" description="Polar residues" evidence="1">
    <location>
        <begin position="312"/>
        <end position="322"/>
    </location>
</feature>
<dbReference type="OrthoDB" id="5360255at2759"/>
<gene>
    <name evidence="2" type="ORF">K504DRAFT_459692</name>
</gene>
<keyword evidence="3" id="KW-1185">Reference proteome</keyword>
<feature type="region of interest" description="Disordered" evidence="1">
    <location>
        <begin position="312"/>
        <end position="433"/>
    </location>
</feature>
<dbReference type="Pfam" id="PF03525">
    <property type="entry name" value="Meiotic_rec114"/>
    <property type="match status" value="1"/>
</dbReference>
<evidence type="ECO:0000256" key="1">
    <source>
        <dbReference type="SAM" id="MobiDB-lite"/>
    </source>
</evidence>
<accession>A0A6G1K1Y4</accession>
<evidence type="ECO:0000313" key="2">
    <source>
        <dbReference type="EMBL" id="KAF2706397.1"/>
    </source>
</evidence>
<dbReference type="Proteomes" id="UP000799428">
    <property type="component" value="Unassembled WGS sequence"/>
</dbReference>
<feature type="region of interest" description="Disordered" evidence="1">
    <location>
        <begin position="239"/>
        <end position="258"/>
    </location>
</feature>
<protein>
    <submittedName>
        <fullName evidence="2">Uncharacterized protein</fullName>
    </submittedName>
</protein>
<feature type="region of interest" description="Disordered" evidence="1">
    <location>
        <begin position="166"/>
        <end position="231"/>
    </location>
</feature>
<sequence>MSRRSTNTLLKPSSRMMTVHLEKFSYTGDLPAVKLSNFKWFSMQQDLIVVFDTFRGEASGAAPQMMKVLQGTRVLEEIPLGLLVTQNSDTLATMQKQSVKTTVEDLPLGALTKRERAIIALRWLVPTKKDRDASRKMRRVQLKFVSVQDFDIVHDQLQQLGVRLSEQPGPKEQPNATHSYEPIPHNHPSPGTTESLFPSSNPRSSPYRPATSTSPSSLSFGNPSTSDPSYLQRHESTYKRPMSAHAAMSGPQYSDDPYRTNPLIPPEYFPMPFTSSSTFGLPTVNMPTSNTPEPVDARPGTAMSDVRPGTAFSTSCPGTAQSDLRPDTAVSETRSGTGFSNGRLYTAFSDTRPGPALQFSGLDPNPVVIPPRRELPFGRSPTGKATSHSASRPTSSASHCAPMGPPPPPTQRRNEERRPSTSPTFPPLPMPTIVDRTTFKTITPPSSSPQRVSGKPIVPAENACTSRGPAQTQHGSQASALERIVEELSRSNVAQDKDGLAAYAMQSEEARKAVLNDFMMRHIDDDNFLTLVEDMSGCWSSIGLGL</sequence>
<dbReference type="GO" id="GO:0007131">
    <property type="term" value="P:reciprocal meiotic recombination"/>
    <property type="evidence" value="ECO:0007669"/>
    <property type="project" value="InterPro"/>
</dbReference>
<feature type="compositionally biased region" description="Polar residues" evidence="1">
    <location>
        <begin position="210"/>
        <end position="229"/>
    </location>
</feature>
<feature type="compositionally biased region" description="Low complexity" evidence="1">
    <location>
        <begin position="385"/>
        <end position="399"/>
    </location>
</feature>
<dbReference type="EMBL" id="MU005776">
    <property type="protein sequence ID" value="KAF2706397.1"/>
    <property type="molecule type" value="Genomic_DNA"/>
</dbReference>
<feature type="compositionally biased region" description="Low complexity" evidence="1">
    <location>
        <begin position="198"/>
        <end position="209"/>
    </location>
</feature>
<reference evidence="2" key="1">
    <citation type="journal article" date="2020" name="Stud. Mycol.">
        <title>101 Dothideomycetes genomes: a test case for predicting lifestyles and emergence of pathogens.</title>
        <authorList>
            <person name="Haridas S."/>
            <person name="Albert R."/>
            <person name="Binder M."/>
            <person name="Bloem J."/>
            <person name="Labutti K."/>
            <person name="Salamov A."/>
            <person name="Andreopoulos B."/>
            <person name="Baker S."/>
            <person name="Barry K."/>
            <person name="Bills G."/>
            <person name="Bluhm B."/>
            <person name="Cannon C."/>
            <person name="Castanera R."/>
            <person name="Culley D."/>
            <person name="Daum C."/>
            <person name="Ezra D."/>
            <person name="Gonzalez J."/>
            <person name="Henrissat B."/>
            <person name="Kuo A."/>
            <person name="Liang C."/>
            <person name="Lipzen A."/>
            <person name="Lutzoni F."/>
            <person name="Magnuson J."/>
            <person name="Mondo S."/>
            <person name="Nolan M."/>
            <person name="Ohm R."/>
            <person name="Pangilinan J."/>
            <person name="Park H.-J."/>
            <person name="Ramirez L."/>
            <person name="Alfaro M."/>
            <person name="Sun H."/>
            <person name="Tritt A."/>
            <person name="Yoshinaga Y."/>
            <person name="Zwiers L.-H."/>
            <person name="Turgeon B."/>
            <person name="Goodwin S."/>
            <person name="Spatafora J."/>
            <person name="Crous P."/>
            <person name="Grigoriev I."/>
        </authorList>
    </citation>
    <scope>NUCLEOTIDE SEQUENCE</scope>
    <source>
        <strain evidence="2">CBS 279.74</strain>
    </source>
</reference>
<name>A0A6G1K1Y4_9PLEO</name>
<dbReference type="AlphaFoldDB" id="A0A6G1K1Y4"/>
<organism evidence="2 3">
    <name type="scientific">Pleomassaria siparia CBS 279.74</name>
    <dbReference type="NCBI Taxonomy" id="1314801"/>
    <lineage>
        <taxon>Eukaryota</taxon>
        <taxon>Fungi</taxon>
        <taxon>Dikarya</taxon>
        <taxon>Ascomycota</taxon>
        <taxon>Pezizomycotina</taxon>
        <taxon>Dothideomycetes</taxon>
        <taxon>Pleosporomycetidae</taxon>
        <taxon>Pleosporales</taxon>
        <taxon>Pleomassariaceae</taxon>
        <taxon>Pleomassaria</taxon>
    </lineage>
</organism>
<proteinExistence type="predicted"/>
<feature type="compositionally biased region" description="Polar residues" evidence="1">
    <location>
        <begin position="330"/>
        <end position="340"/>
    </location>
</feature>
<evidence type="ECO:0000313" key="3">
    <source>
        <dbReference type="Proteomes" id="UP000799428"/>
    </source>
</evidence>
<dbReference type="InterPro" id="IPR004354">
    <property type="entry name" value="Meiotic_Rec114"/>
</dbReference>